<feature type="domain" description="CYTH" evidence="2">
    <location>
        <begin position="2"/>
        <end position="149"/>
    </location>
</feature>
<dbReference type="InterPro" id="IPR023577">
    <property type="entry name" value="CYTH_domain"/>
</dbReference>
<name>A0A0S2TDK2_9GAMM</name>
<feature type="active site" description="Proton acceptor" evidence="1">
    <location>
        <position position="30"/>
    </location>
</feature>
<dbReference type="PANTHER" id="PTHR40114:SF1">
    <property type="entry name" value="SLR0698 PROTEIN"/>
    <property type="match status" value="1"/>
</dbReference>
<dbReference type="KEGG" id="tee:Tel_08720"/>
<gene>
    <name evidence="3" type="ORF">Tel_08720</name>
</gene>
<dbReference type="Gene3D" id="2.40.320.10">
    <property type="entry name" value="Hypothetical Protein Pfu-838710-001"/>
    <property type="match status" value="1"/>
</dbReference>
<evidence type="ECO:0000256" key="1">
    <source>
        <dbReference type="PIRSR" id="PIRSR016487-1"/>
    </source>
</evidence>
<dbReference type="Proteomes" id="UP000055136">
    <property type="component" value="Chromosome"/>
</dbReference>
<proteinExistence type="predicted"/>
<keyword evidence="4" id="KW-1185">Reference proteome</keyword>
<sequence length="159" mass="18452">MATEIERKFLVKNDAWRDAVKKASFYRQGYLANSDGASVRVRVADGTGYLNIKSMTLGVSRHEFEYVIPVSDAEQMLDELCLGPKIEKTRYFVDHGHHLWEVDVFEGDNKGLVVAEVELNAEDEDFERPSWVGREVSDDKRYYNVCLVQHPYREWKDTD</sequence>
<dbReference type="STRING" id="1748243.Tel_08720"/>
<accession>A0A0S2TDK2</accession>
<reference evidence="3" key="1">
    <citation type="submission" date="2015-10" db="EMBL/GenBank/DDBJ databases">
        <title>Description of Candidatus Tenderia electrophaga gen. nov, sp. nov., an Uncultivated Electroautotroph from a Biocathode Enrichment.</title>
        <authorList>
            <person name="Eddie B.J."/>
            <person name="Malanoski A.P."/>
            <person name="Wang Z."/>
            <person name="Hall R.J."/>
            <person name="Oh S.D."/>
            <person name="Heiner C."/>
            <person name="Lin B."/>
            <person name="Strycharz-Glaven S.M."/>
        </authorList>
    </citation>
    <scope>NUCLEOTIDE SEQUENCE [LARGE SCALE GENOMIC DNA]</scope>
    <source>
        <strain evidence="3">NRL1</strain>
    </source>
</reference>
<protein>
    <recommendedName>
        <fullName evidence="2">CYTH domain-containing protein</fullName>
    </recommendedName>
</protein>
<dbReference type="PROSITE" id="PS51707">
    <property type="entry name" value="CYTH"/>
    <property type="match status" value="1"/>
</dbReference>
<dbReference type="AlphaFoldDB" id="A0A0S2TDK2"/>
<dbReference type="PANTHER" id="PTHR40114">
    <property type="entry name" value="SLR0698 PROTEIN"/>
    <property type="match status" value="1"/>
</dbReference>
<dbReference type="SMART" id="SM01118">
    <property type="entry name" value="CYTH"/>
    <property type="match status" value="1"/>
</dbReference>
<dbReference type="CDD" id="cd07891">
    <property type="entry name" value="CYTH-like_CthTTM-like_1"/>
    <property type="match status" value="1"/>
</dbReference>
<organism evidence="3 4">
    <name type="scientific">Candidatus Tenderia electrophaga</name>
    <dbReference type="NCBI Taxonomy" id="1748243"/>
    <lineage>
        <taxon>Bacteria</taxon>
        <taxon>Pseudomonadati</taxon>
        <taxon>Pseudomonadota</taxon>
        <taxon>Gammaproteobacteria</taxon>
        <taxon>Candidatus Tenderiales</taxon>
        <taxon>Candidatus Tenderiaceae</taxon>
        <taxon>Candidatus Tenderia</taxon>
    </lineage>
</organism>
<evidence type="ECO:0000313" key="4">
    <source>
        <dbReference type="Proteomes" id="UP000055136"/>
    </source>
</evidence>
<evidence type="ECO:0000313" key="3">
    <source>
        <dbReference type="EMBL" id="ALP53231.1"/>
    </source>
</evidence>
<dbReference type="SUPFAM" id="SSF55154">
    <property type="entry name" value="CYTH-like phosphatases"/>
    <property type="match status" value="1"/>
</dbReference>
<evidence type="ECO:0000259" key="2">
    <source>
        <dbReference type="PROSITE" id="PS51707"/>
    </source>
</evidence>
<dbReference type="InterPro" id="IPR033469">
    <property type="entry name" value="CYTH-like_dom_sf"/>
</dbReference>
<dbReference type="Pfam" id="PF01928">
    <property type="entry name" value="CYTH"/>
    <property type="match status" value="1"/>
</dbReference>
<dbReference type="InterPro" id="IPR012042">
    <property type="entry name" value="NeuTTM/CthTTM-like"/>
</dbReference>
<dbReference type="PIRSF" id="PIRSF016487">
    <property type="entry name" value="CYTH_UCP016487"/>
    <property type="match status" value="1"/>
</dbReference>
<dbReference type="EMBL" id="CP013099">
    <property type="protein sequence ID" value="ALP53231.1"/>
    <property type="molecule type" value="Genomic_DNA"/>
</dbReference>